<dbReference type="PROSITE" id="PS51257">
    <property type="entry name" value="PROKAR_LIPOPROTEIN"/>
    <property type="match status" value="1"/>
</dbReference>
<evidence type="ECO:0000313" key="1">
    <source>
        <dbReference type="EMBL" id="QRF67621.1"/>
    </source>
</evidence>
<gene>
    <name evidence="1" type="ORF">GQA70_15670</name>
</gene>
<sequence length="163" mass="17508">MWSFDRRTLLLGALGLGACGFSPVYGPGGSGDALHDSVLLDAPETTEAYLYSRRFEERLGRAAASAPYRLSVTFEIEESAVGSTSAGEDTRYRLIGRARFRLIEVATGRQVHSAATNAFTGYSTTGSTVATRASERAARERLMTMLADQTVDDLVLAADDFVG</sequence>
<dbReference type="Pfam" id="PF04390">
    <property type="entry name" value="LptE"/>
    <property type="match status" value="1"/>
</dbReference>
<proteinExistence type="predicted"/>
<evidence type="ECO:0000313" key="2">
    <source>
        <dbReference type="Proteomes" id="UP000596387"/>
    </source>
</evidence>
<dbReference type="Proteomes" id="UP000596387">
    <property type="component" value="Chromosome"/>
</dbReference>
<dbReference type="EMBL" id="CP047166">
    <property type="protein sequence ID" value="QRF67621.1"/>
    <property type="molecule type" value="Genomic_DNA"/>
</dbReference>
<accession>A0ABX7FCM5</accession>
<dbReference type="Gene3D" id="3.30.160.150">
    <property type="entry name" value="Lipoprotein like domain"/>
    <property type="match status" value="1"/>
</dbReference>
<dbReference type="InterPro" id="IPR007485">
    <property type="entry name" value="LPS_assembly_LptE"/>
</dbReference>
<name>A0ABX7FCM5_9RHOB</name>
<dbReference type="RefSeq" id="WP_023849598.1">
    <property type="nucleotide sequence ID" value="NZ_CP047166.1"/>
</dbReference>
<reference evidence="1 2" key="1">
    <citation type="submission" date="2019-12" db="EMBL/GenBank/DDBJ databases">
        <title>Complete Genome Sequence of a Quorum-Sensing Bacterium,Rhodobacteraceae bacterium C31, Isolated from a marine microalgae symbiotic bacteria.</title>
        <authorList>
            <person name="Zhang Y."/>
        </authorList>
    </citation>
    <scope>NUCLEOTIDE SEQUENCE [LARGE SCALE GENOMIC DNA]</scope>
    <source>
        <strain evidence="1 2">C31</strain>
    </source>
</reference>
<keyword evidence="2" id="KW-1185">Reference proteome</keyword>
<organism evidence="1 2">
    <name type="scientific">Ponticoccus alexandrii</name>
    <dbReference type="NCBI Taxonomy" id="1943633"/>
    <lineage>
        <taxon>Bacteria</taxon>
        <taxon>Pseudomonadati</taxon>
        <taxon>Pseudomonadota</taxon>
        <taxon>Alphaproteobacteria</taxon>
        <taxon>Rhodobacterales</taxon>
        <taxon>Roseobacteraceae</taxon>
        <taxon>Ponticoccus</taxon>
    </lineage>
</organism>
<protein>
    <recommendedName>
        <fullName evidence="3">LPS-assembly lipoprotein</fullName>
    </recommendedName>
</protein>
<evidence type="ECO:0008006" key="3">
    <source>
        <dbReference type="Google" id="ProtNLM"/>
    </source>
</evidence>